<dbReference type="InterPro" id="IPR000994">
    <property type="entry name" value="Pept_M24"/>
</dbReference>
<protein>
    <submittedName>
        <fullName evidence="8">Aminopeptidase P family protein</fullName>
    </submittedName>
</protein>
<dbReference type="Gene3D" id="3.90.230.10">
    <property type="entry name" value="Creatinase/methionine aminopeptidase superfamily"/>
    <property type="match status" value="1"/>
</dbReference>
<evidence type="ECO:0000256" key="3">
    <source>
        <dbReference type="ARBA" id="ARBA00022801"/>
    </source>
</evidence>
<accession>A0A5M9QH88</accession>
<proteinExistence type="inferred from homology"/>
<dbReference type="InterPro" id="IPR001131">
    <property type="entry name" value="Peptidase_M24B_aminopep-P_CS"/>
</dbReference>
<dbReference type="PROSITE" id="PS00491">
    <property type="entry name" value="PROLINE_PEPTIDASE"/>
    <property type="match status" value="1"/>
</dbReference>
<evidence type="ECO:0000256" key="1">
    <source>
        <dbReference type="ARBA" id="ARBA00022670"/>
    </source>
</evidence>
<dbReference type="InterPro" id="IPR050659">
    <property type="entry name" value="Peptidase_M24B"/>
</dbReference>
<keyword evidence="1" id="KW-0645">Protease</keyword>
<dbReference type="PANTHER" id="PTHR46112:SF3">
    <property type="entry name" value="AMINOPEPTIDASE YPDF"/>
    <property type="match status" value="1"/>
</dbReference>
<dbReference type="SUPFAM" id="SSF55920">
    <property type="entry name" value="Creatinase/aminopeptidase"/>
    <property type="match status" value="1"/>
</dbReference>
<dbReference type="Pfam" id="PF01321">
    <property type="entry name" value="Creatinase_N"/>
    <property type="match status" value="1"/>
</dbReference>
<name>A0A5M9QH88_9HELI</name>
<dbReference type="RefSeq" id="WP_150338014.1">
    <property type="nucleotide sequence ID" value="NZ_JAERIX010000047.1"/>
</dbReference>
<evidence type="ECO:0000256" key="2">
    <source>
        <dbReference type="ARBA" id="ARBA00022723"/>
    </source>
</evidence>
<gene>
    <name evidence="8" type="ORF">F4V45_09170</name>
</gene>
<comment type="caution">
    <text evidence="8">The sequence shown here is derived from an EMBL/GenBank/DDBJ whole genome shotgun (WGS) entry which is preliminary data.</text>
</comment>
<feature type="domain" description="Peptidase M24" evidence="6">
    <location>
        <begin position="133"/>
        <end position="351"/>
    </location>
</feature>
<dbReference type="InterPro" id="IPR000587">
    <property type="entry name" value="Creatinase_N"/>
</dbReference>
<dbReference type="AlphaFoldDB" id="A0A5M9QH88"/>
<dbReference type="EMBL" id="VXKE01000023">
    <property type="protein sequence ID" value="KAA8707286.1"/>
    <property type="molecule type" value="Genomic_DNA"/>
</dbReference>
<dbReference type="GO" id="GO:0004177">
    <property type="term" value="F:aminopeptidase activity"/>
    <property type="evidence" value="ECO:0007669"/>
    <property type="project" value="UniProtKB-KW"/>
</dbReference>
<dbReference type="Pfam" id="PF00557">
    <property type="entry name" value="Peptidase_M24"/>
    <property type="match status" value="1"/>
</dbReference>
<feature type="domain" description="Creatinase N-terminal" evidence="7">
    <location>
        <begin position="16"/>
        <end position="125"/>
    </location>
</feature>
<comment type="similarity">
    <text evidence="5">Belongs to the peptidase M24B family.</text>
</comment>
<dbReference type="GO" id="GO:0046872">
    <property type="term" value="F:metal ion binding"/>
    <property type="evidence" value="ECO:0007669"/>
    <property type="project" value="UniProtKB-KW"/>
</dbReference>
<dbReference type="Proteomes" id="UP000323707">
    <property type="component" value="Unassembled WGS sequence"/>
</dbReference>
<dbReference type="CDD" id="cd01092">
    <property type="entry name" value="APP-like"/>
    <property type="match status" value="1"/>
</dbReference>
<evidence type="ECO:0000259" key="7">
    <source>
        <dbReference type="Pfam" id="PF01321"/>
    </source>
</evidence>
<keyword evidence="3" id="KW-0378">Hydrolase</keyword>
<evidence type="ECO:0000256" key="5">
    <source>
        <dbReference type="RuleBase" id="RU000590"/>
    </source>
</evidence>
<dbReference type="GO" id="GO:0008237">
    <property type="term" value="F:metallopeptidase activity"/>
    <property type="evidence" value="ECO:0007669"/>
    <property type="project" value="UniProtKB-KW"/>
</dbReference>
<evidence type="ECO:0000313" key="9">
    <source>
        <dbReference type="Proteomes" id="UP000323707"/>
    </source>
</evidence>
<sequence>MASHKHFVPLARPQVFFTTDESAQYFECGYSCDHAILLVLDSRKIFFTDSRYTTEAKEYLARGIELVGSANLLESMIELLQKERVKSLAFDPLQVCVQEYQMLLAKLPKCTLEPLPNFHQQLRIIKSDEQVALIAKSQELNKKAYKRFAKMIEKTIERLDNPTELYLHALARQALEQDGSYTLSFNPILSINANAAKPHALPCKDHLRDGDLLLFDAGIKYKRYCSDRTRTAVFSQGRIHFGKKQKFSDKKLQKIYDTVRKAQESAIASLRTGMSGKQIDALAREVIDKAGFGEYFSHSTGHGIGLDIHELPNISKRSEMIIEDGMVFSIEPGIYLPGLYGVRIEDLVVVRNGHAEIL</sequence>
<evidence type="ECO:0000256" key="4">
    <source>
        <dbReference type="ARBA" id="ARBA00023049"/>
    </source>
</evidence>
<evidence type="ECO:0000313" key="8">
    <source>
        <dbReference type="EMBL" id="KAA8707286.1"/>
    </source>
</evidence>
<reference evidence="8 9" key="1">
    <citation type="submission" date="2019-09" db="EMBL/GenBank/DDBJ databases">
        <title>Draft genome sequence of various Type strains from the CCUG.</title>
        <authorList>
            <person name="Pineiro-Iglesias B."/>
            <person name="Tunovic T."/>
            <person name="Unosson C."/>
            <person name="Inganas E."/>
            <person name="Ohlen M."/>
            <person name="Cardew S."/>
            <person name="Jensie-Markopoulos S."/>
            <person name="Salva-Serra F."/>
            <person name="Jaen-Luchoro D."/>
            <person name="Karlsson R."/>
            <person name="Svensson-Stadler L."/>
            <person name="Chun J."/>
            <person name="Moore E."/>
        </authorList>
    </citation>
    <scope>NUCLEOTIDE SEQUENCE [LARGE SCALE GENOMIC DNA]</scope>
    <source>
        <strain evidence="8 9">CCUG 32756T</strain>
    </source>
</reference>
<dbReference type="GO" id="GO:0006508">
    <property type="term" value="P:proteolysis"/>
    <property type="evidence" value="ECO:0007669"/>
    <property type="project" value="UniProtKB-KW"/>
</dbReference>
<dbReference type="PANTHER" id="PTHR46112">
    <property type="entry name" value="AMINOPEPTIDASE"/>
    <property type="match status" value="1"/>
</dbReference>
<organism evidence="8 9">
    <name type="scientific">Helicobacter canis</name>
    <dbReference type="NCBI Taxonomy" id="29419"/>
    <lineage>
        <taxon>Bacteria</taxon>
        <taxon>Pseudomonadati</taxon>
        <taxon>Campylobacterota</taxon>
        <taxon>Epsilonproteobacteria</taxon>
        <taxon>Campylobacterales</taxon>
        <taxon>Helicobacteraceae</taxon>
        <taxon>Helicobacter</taxon>
    </lineage>
</organism>
<dbReference type="Gene3D" id="3.40.350.10">
    <property type="entry name" value="Creatinase/prolidase N-terminal domain"/>
    <property type="match status" value="1"/>
</dbReference>
<evidence type="ECO:0000259" key="6">
    <source>
        <dbReference type="Pfam" id="PF00557"/>
    </source>
</evidence>
<keyword evidence="4" id="KW-0482">Metalloprotease</keyword>
<keyword evidence="2 5" id="KW-0479">Metal-binding</keyword>
<dbReference type="InterPro" id="IPR036005">
    <property type="entry name" value="Creatinase/aminopeptidase-like"/>
</dbReference>
<dbReference type="InterPro" id="IPR029149">
    <property type="entry name" value="Creatin/AminoP/Spt16_N"/>
</dbReference>
<keyword evidence="8" id="KW-0031">Aminopeptidase</keyword>